<accession>A0AAD2Q6W7</accession>
<proteinExistence type="predicted"/>
<dbReference type="Proteomes" id="UP001295794">
    <property type="component" value="Unassembled WGS sequence"/>
</dbReference>
<name>A0AAD2Q6W7_9AGAR</name>
<evidence type="ECO:0000313" key="1">
    <source>
        <dbReference type="EMBL" id="CAK5282400.1"/>
    </source>
</evidence>
<evidence type="ECO:0000313" key="2">
    <source>
        <dbReference type="Proteomes" id="UP001295794"/>
    </source>
</evidence>
<dbReference type="AlphaFoldDB" id="A0AAD2Q6W7"/>
<keyword evidence="2" id="KW-1185">Reference proteome</keyword>
<reference evidence="1" key="1">
    <citation type="submission" date="2023-11" db="EMBL/GenBank/DDBJ databases">
        <authorList>
            <person name="De Vega J J."/>
            <person name="De Vega J J."/>
        </authorList>
    </citation>
    <scope>NUCLEOTIDE SEQUENCE</scope>
</reference>
<gene>
    <name evidence="1" type="ORF">MYCIT1_LOCUS34112</name>
</gene>
<protein>
    <submittedName>
        <fullName evidence="1">Uncharacterized protein</fullName>
    </submittedName>
</protein>
<comment type="caution">
    <text evidence="1">The sequence shown here is derived from an EMBL/GenBank/DDBJ whole genome shotgun (WGS) entry which is preliminary data.</text>
</comment>
<organism evidence="1 2">
    <name type="scientific">Mycena citricolor</name>
    <dbReference type="NCBI Taxonomy" id="2018698"/>
    <lineage>
        <taxon>Eukaryota</taxon>
        <taxon>Fungi</taxon>
        <taxon>Dikarya</taxon>
        <taxon>Basidiomycota</taxon>
        <taxon>Agaricomycotina</taxon>
        <taxon>Agaricomycetes</taxon>
        <taxon>Agaricomycetidae</taxon>
        <taxon>Agaricales</taxon>
        <taxon>Marasmiineae</taxon>
        <taxon>Mycenaceae</taxon>
        <taxon>Mycena</taxon>
    </lineage>
</organism>
<sequence>RPLDVQVSDSLIMARFQEGYFTVEVILAARRCRGPLRCNNLNPDNDNFGSGWKYLVKVVSCSFDATHSGWF</sequence>
<dbReference type="EMBL" id="CAVNYO010000453">
    <property type="protein sequence ID" value="CAK5282400.1"/>
    <property type="molecule type" value="Genomic_DNA"/>
</dbReference>
<feature type="non-terminal residue" evidence="1">
    <location>
        <position position="71"/>
    </location>
</feature>